<feature type="chain" id="PRO_5046069684" evidence="2">
    <location>
        <begin position="25"/>
        <end position="604"/>
    </location>
</feature>
<keyword evidence="2" id="KW-0732">Signal</keyword>
<dbReference type="EMBL" id="JADFFM010000002">
    <property type="protein sequence ID" value="MBE9668176.1"/>
    <property type="molecule type" value="Genomic_DNA"/>
</dbReference>
<evidence type="ECO:0000259" key="3">
    <source>
        <dbReference type="Pfam" id="PF00144"/>
    </source>
</evidence>
<dbReference type="GO" id="GO:0016787">
    <property type="term" value="F:hydrolase activity"/>
    <property type="evidence" value="ECO:0007669"/>
    <property type="project" value="UniProtKB-KW"/>
</dbReference>
<feature type="signal peptide" evidence="2">
    <location>
        <begin position="1"/>
        <end position="24"/>
    </location>
</feature>
<evidence type="ECO:0000256" key="1">
    <source>
        <dbReference type="ARBA" id="ARBA00022801"/>
    </source>
</evidence>
<dbReference type="RefSeq" id="WP_194107594.1">
    <property type="nucleotide sequence ID" value="NZ_JADFFM010000002.1"/>
</dbReference>
<name>A0ABR9XLL9_9SPHI</name>
<dbReference type="SUPFAM" id="SSF56601">
    <property type="entry name" value="beta-lactamase/transpeptidase-like"/>
    <property type="match status" value="1"/>
</dbReference>
<dbReference type="Pfam" id="PF00144">
    <property type="entry name" value="Beta-lactamase"/>
    <property type="match status" value="1"/>
</dbReference>
<feature type="domain" description="Beta-lactamase-related" evidence="3">
    <location>
        <begin position="230"/>
        <end position="580"/>
    </location>
</feature>
<dbReference type="Proteomes" id="UP000632774">
    <property type="component" value="Unassembled WGS sequence"/>
</dbReference>
<dbReference type="InterPro" id="IPR012338">
    <property type="entry name" value="Beta-lactam/transpept-like"/>
</dbReference>
<gene>
    <name evidence="4" type="ORF">IRJ18_17530</name>
</gene>
<sequence>MRKNKWGMLPIVGSMLVMFNFACAQTHQQNLRYVKDEQQVANTTVLLNNRQSLIPLQNLDQAKVASVHFLYRFAAPFDSLLNKYTVVASFDGNEYMGEKTIYNLSDDMKMYNTIIVELTETDLTNIQVINFITATQRIKNVIVVMFGNDSGLKYLTSVTGPIIWSEKVTPVSAAFCAQGIFGGVAFTQKLNRTAIKLFPVGSGYITTKTRLQYTVPEDAGVNAENLTGIDKIASEALREHATPGCVVLVAKDGKVIFNKAYGYHTYDNTMPDKLNDIFDLASVTKVSATTMEAMRLYDQGKLGLDSTISSYIATARNSDKNDIKVRELLTHQAGLVPDVATWEKLAPADMSADSSAIFPTKIADRVYLRKDYFKNVTWPRILASPLKTRGKYVYSDVSMYIMKEIEETITATPLNVYTQHNFYKPLGMQTAGFLPLNRFPKDRIIPTEYDATFRKQLLIGYVHDQGAGMMGGVSGHAGLFASANDLAILYQMILNKGTYGGTQYFKPETVDLFTAQQSPVSRRGLGFDRWDPEVSKKYPSELASPQTFGHTGYTGTCFWVDPKYNMVYIFLSNRVNPKDQNKLGSLQIRGRIQDVAISAIQKGM</sequence>
<evidence type="ECO:0000313" key="4">
    <source>
        <dbReference type="EMBL" id="MBE9668176.1"/>
    </source>
</evidence>
<dbReference type="PANTHER" id="PTHR43283">
    <property type="entry name" value="BETA-LACTAMASE-RELATED"/>
    <property type="match status" value="1"/>
</dbReference>
<keyword evidence="1 4" id="KW-0378">Hydrolase</keyword>
<dbReference type="InterPro" id="IPR050789">
    <property type="entry name" value="Diverse_Enzym_Activities"/>
</dbReference>
<accession>A0ABR9XLL9</accession>
<keyword evidence="5" id="KW-1185">Reference proteome</keyword>
<evidence type="ECO:0000256" key="2">
    <source>
        <dbReference type="SAM" id="SignalP"/>
    </source>
</evidence>
<proteinExistence type="predicted"/>
<comment type="caution">
    <text evidence="4">The sequence shown here is derived from an EMBL/GenBank/DDBJ whole genome shotgun (WGS) entry which is preliminary data.</text>
</comment>
<evidence type="ECO:0000313" key="5">
    <source>
        <dbReference type="Proteomes" id="UP000632774"/>
    </source>
</evidence>
<protein>
    <submittedName>
        <fullName evidence="4">Serine hydrolase</fullName>
    </submittedName>
</protein>
<reference evidence="4 5" key="1">
    <citation type="submission" date="2020-10" db="EMBL/GenBank/DDBJ databases">
        <title>Mucilaginibacter mali sp. nov., isolated from rhizosphere soil of apple orchard.</title>
        <authorList>
            <person name="Lee J.-S."/>
            <person name="Kim H.S."/>
            <person name="Kim J.-S."/>
        </authorList>
    </citation>
    <scope>NUCLEOTIDE SEQUENCE [LARGE SCALE GENOMIC DNA]</scope>
    <source>
        <strain evidence="4 5">KCTC 23157</strain>
    </source>
</reference>
<organism evidence="4 5">
    <name type="scientific">Mucilaginibacter boryungensis</name>
    <dbReference type="NCBI Taxonomy" id="768480"/>
    <lineage>
        <taxon>Bacteria</taxon>
        <taxon>Pseudomonadati</taxon>
        <taxon>Bacteroidota</taxon>
        <taxon>Sphingobacteriia</taxon>
        <taxon>Sphingobacteriales</taxon>
        <taxon>Sphingobacteriaceae</taxon>
        <taxon>Mucilaginibacter</taxon>
    </lineage>
</organism>
<dbReference type="Gene3D" id="3.40.710.10">
    <property type="entry name" value="DD-peptidase/beta-lactamase superfamily"/>
    <property type="match status" value="1"/>
</dbReference>
<dbReference type="InterPro" id="IPR001466">
    <property type="entry name" value="Beta-lactam-related"/>
</dbReference>
<dbReference type="PANTHER" id="PTHR43283:SF11">
    <property type="entry name" value="BETA-LACTAMASE-RELATED DOMAIN-CONTAINING PROTEIN"/>
    <property type="match status" value="1"/>
</dbReference>